<reference evidence="1 2" key="1">
    <citation type="submission" date="2020-04" db="EMBL/GenBank/DDBJ databases">
        <title>Perkinsus olseni comparative genomics.</title>
        <authorList>
            <person name="Bogema D.R."/>
        </authorList>
    </citation>
    <scope>NUCLEOTIDE SEQUENCE [LARGE SCALE GENOMIC DNA]</scope>
    <source>
        <strain evidence="1 2">ATCC PRA-207</strain>
    </source>
</reference>
<proteinExistence type="predicted"/>
<organism evidence="1 2">
    <name type="scientific">Perkinsus olseni</name>
    <name type="common">Perkinsus atlanticus</name>
    <dbReference type="NCBI Taxonomy" id="32597"/>
    <lineage>
        <taxon>Eukaryota</taxon>
        <taxon>Sar</taxon>
        <taxon>Alveolata</taxon>
        <taxon>Perkinsozoa</taxon>
        <taxon>Perkinsea</taxon>
        <taxon>Perkinsida</taxon>
        <taxon>Perkinsidae</taxon>
        <taxon>Perkinsus</taxon>
    </lineage>
</organism>
<evidence type="ECO:0000313" key="1">
    <source>
        <dbReference type="EMBL" id="KAF4691970.1"/>
    </source>
</evidence>
<dbReference type="Proteomes" id="UP000553632">
    <property type="component" value="Unassembled WGS sequence"/>
</dbReference>
<comment type="caution">
    <text evidence="1">The sequence shown here is derived from an EMBL/GenBank/DDBJ whole genome shotgun (WGS) entry which is preliminary data.</text>
</comment>
<name>A0A7J6P8D9_PEROL</name>
<feature type="non-terminal residue" evidence="1">
    <location>
        <position position="156"/>
    </location>
</feature>
<accession>A0A7J6P8D9</accession>
<dbReference type="AlphaFoldDB" id="A0A7J6P8D9"/>
<sequence length="156" mass="16686">IVELIIDGGGQILYKHHLDRLSIKYAAEKAAAALLADVDLCFMPVDPGDELMREELGKIGGDLPLDDDVWNCMATPLPIDSWAKFAIPVRMVETLEGAVSSTNAVADHKIGSAKQLFVKSKLADGASDGERGLPDVYWPSCALGTSAHGETVDPRV</sequence>
<protein>
    <submittedName>
        <fullName evidence="1">SnoRNA-binding rRNA-processing protein</fullName>
    </submittedName>
</protein>
<keyword evidence="2" id="KW-1185">Reference proteome</keyword>
<gene>
    <name evidence="1" type="primary">UTP15_2</name>
    <name evidence="1" type="ORF">FOZ63_016461</name>
</gene>
<dbReference type="EMBL" id="JABANO010039535">
    <property type="protein sequence ID" value="KAF4691970.1"/>
    <property type="molecule type" value="Genomic_DNA"/>
</dbReference>
<evidence type="ECO:0000313" key="2">
    <source>
        <dbReference type="Proteomes" id="UP000553632"/>
    </source>
</evidence>
<feature type="non-terminal residue" evidence="1">
    <location>
        <position position="1"/>
    </location>
</feature>